<proteinExistence type="predicted"/>
<name>A0ABY8MBB3_9HYPH</name>
<dbReference type="InterPro" id="IPR050639">
    <property type="entry name" value="SSR_resolvase"/>
</dbReference>
<dbReference type="PROSITE" id="PS00397">
    <property type="entry name" value="RECOMBINASES_1"/>
    <property type="match status" value="1"/>
</dbReference>
<dbReference type="InterPro" id="IPR038109">
    <property type="entry name" value="DNA_bind_recomb_sf"/>
</dbReference>
<dbReference type="InterPro" id="IPR011109">
    <property type="entry name" value="DNA_bind_recombinase_dom"/>
</dbReference>
<sequence length="352" mass="39911">MGRAALYLRVSTGRQAENDLSIPDQRRQLQSYCQAKGFTVAAEFIEPGASATDDRRPEFQKMMDAAAEKPAMFDAIIVHSFSRFFRDQFQLEFYVRRLAKNGVRLVSITQDLGDDPMSVMMRQIMALFDEYQSKENAKHTLRAMRENARQGFWNGSRPPFGYRTVAAEQRGLRVKKRIEPDPMQVETVRLMFRLARIGAEDGPMGSRQIADYLNVRGIRTQTGGRWGVGAVHQILTRETYIGRHRFNVSGKRRGERKSEDEIVDVEVEPIIDPDEFAEVQETMRSRSPQLKAPRFVAAGTLLGGVCYCADCGGAMTLRTSGKGGQYRYYTCCTTARREDRLQRPNDPNGRAG</sequence>
<gene>
    <name evidence="7" type="ORF">QEO92_08025</name>
</gene>
<dbReference type="Pfam" id="PF13408">
    <property type="entry name" value="Zn_ribbon_recom"/>
    <property type="match status" value="1"/>
</dbReference>
<dbReference type="InterPro" id="IPR006119">
    <property type="entry name" value="Resolv_N"/>
</dbReference>
<evidence type="ECO:0000256" key="1">
    <source>
        <dbReference type="ARBA" id="ARBA00022908"/>
    </source>
</evidence>
<feature type="domain" description="Resolvase/invertase-type recombinase catalytic" evidence="5">
    <location>
        <begin position="3"/>
        <end position="155"/>
    </location>
</feature>
<accession>A0ABY8MBB3</accession>
<dbReference type="SUPFAM" id="SSF53041">
    <property type="entry name" value="Resolvase-like"/>
    <property type="match status" value="1"/>
</dbReference>
<evidence type="ECO:0000313" key="8">
    <source>
        <dbReference type="Proteomes" id="UP001227095"/>
    </source>
</evidence>
<keyword evidence="8" id="KW-1185">Reference proteome</keyword>
<evidence type="ECO:0000256" key="4">
    <source>
        <dbReference type="PROSITE-ProRule" id="PRU10137"/>
    </source>
</evidence>
<evidence type="ECO:0000259" key="6">
    <source>
        <dbReference type="PROSITE" id="PS51737"/>
    </source>
</evidence>
<dbReference type="SMART" id="SM00857">
    <property type="entry name" value="Resolvase"/>
    <property type="match status" value="1"/>
</dbReference>
<organism evidence="7 8">
    <name type="scientific">Neorhizobium petrolearium</name>
    <dbReference type="NCBI Taxonomy" id="515361"/>
    <lineage>
        <taxon>Bacteria</taxon>
        <taxon>Pseudomonadati</taxon>
        <taxon>Pseudomonadota</taxon>
        <taxon>Alphaproteobacteria</taxon>
        <taxon>Hyphomicrobiales</taxon>
        <taxon>Rhizobiaceae</taxon>
        <taxon>Rhizobium/Agrobacterium group</taxon>
        <taxon>Neorhizobium</taxon>
    </lineage>
</organism>
<keyword evidence="1" id="KW-0229">DNA integration</keyword>
<dbReference type="Gene3D" id="3.40.50.1390">
    <property type="entry name" value="Resolvase, N-terminal catalytic domain"/>
    <property type="match status" value="1"/>
</dbReference>
<dbReference type="InterPro" id="IPR036162">
    <property type="entry name" value="Resolvase-like_N_sf"/>
</dbReference>
<keyword evidence="3" id="KW-0233">DNA recombination</keyword>
<evidence type="ECO:0000256" key="2">
    <source>
        <dbReference type="ARBA" id="ARBA00023125"/>
    </source>
</evidence>
<evidence type="ECO:0000256" key="3">
    <source>
        <dbReference type="ARBA" id="ARBA00023172"/>
    </source>
</evidence>
<keyword evidence="2" id="KW-0238">DNA-binding</keyword>
<evidence type="ECO:0000313" key="7">
    <source>
        <dbReference type="EMBL" id="WGI71126.1"/>
    </source>
</evidence>
<dbReference type="PROSITE" id="PS51737">
    <property type="entry name" value="RECOMBINASE_DNA_BIND"/>
    <property type="match status" value="1"/>
</dbReference>
<dbReference type="Gene3D" id="3.90.1750.20">
    <property type="entry name" value="Putative Large Serine Recombinase, Chain B, Domain 2"/>
    <property type="match status" value="1"/>
</dbReference>
<dbReference type="PANTHER" id="PTHR30461:SF23">
    <property type="entry name" value="DNA RECOMBINASE-RELATED"/>
    <property type="match status" value="1"/>
</dbReference>
<dbReference type="EMBL" id="CP123000">
    <property type="protein sequence ID" value="WGI71126.1"/>
    <property type="molecule type" value="Genomic_DNA"/>
</dbReference>
<dbReference type="InterPro" id="IPR006118">
    <property type="entry name" value="Recombinase_CS"/>
</dbReference>
<dbReference type="InterPro" id="IPR025827">
    <property type="entry name" value="Zn_ribbon_recom_dom"/>
</dbReference>
<dbReference type="RefSeq" id="WP_227705117.1">
    <property type="nucleotide sequence ID" value="NZ_CP123000.1"/>
</dbReference>
<evidence type="ECO:0000259" key="5">
    <source>
        <dbReference type="PROSITE" id="PS51736"/>
    </source>
</evidence>
<feature type="active site" description="O-(5'-phospho-DNA)-serine intermediate" evidence="4">
    <location>
        <position position="11"/>
    </location>
</feature>
<dbReference type="PROSITE" id="PS51736">
    <property type="entry name" value="RECOMBINASES_3"/>
    <property type="match status" value="1"/>
</dbReference>
<protein>
    <submittedName>
        <fullName evidence="7">Recombinase family protein</fullName>
    </submittedName>
</protein>
<feature type="domain" description="Recombinase" evidence="6">
    <location>
        <begin position="159"/>
        <end position="289"/>
    </location>
</feature>
<reference evidence="7 8" key="1">
    <citation type="submission" date="2023-04" db="EMBL/GenBank/DDBJ databases">
        <title>Neorhizobium petrolearium OS53, complete genome.</title>
        <authorList>
            <person name="Yu T."/>
        </authorList>
    </citation>
    <scope>NUCLEOTIDE SEQUENCE [LARGE SCALE GENOMIC DNA]</scope>
    <source>
        <strain evidence="7 8">OS53</strain>
    </source>
</reference>
<dbReference type="PANTHER" id="PTHR30461">
    <property type="entry name" value="DNA-INVERTASE FROM LAMBDOID PROPHAGE"/>
    <property type="match status" value="1"/>
</dbReference>
<dbReference type="Pfam" id="PF07508">
    <property type="entry name" value="Recombinase"/>
    <property type="match status" value="1"/>
</dbReference>
<dbReference type="Proteomes" id="UP001227095">
    <property type="component" value="Chromosome"/>
</dbReference>
<dbReference type="Pfam" id="PF00239">
    <property type="entry name" value="Resolvase"/>
    <property type="match status" value="1"/>
</dbReference>
<dbReference type="CDD" id="cd00338">
    <property type="entry name" value="Ser_Recombinase"/>
    <property type="match status" value="1"/>
</dbReference>